<sequence>MRSLPLDERERNRVYQKLPFFIAAYTVTTIHSSGSTGGTLSDGQAVQVHGRLYARPSLHQSISSDAWSICARGSYHILVPRGPRGMLRQESSSAVRGMMERGRDNSVLAVMELPELFCSVM</sequence>
<organism evidence="1 2">
    <name type="scientific">Yarrowia lipolytica</name>
    <name type="common">Candida lipolytica</name>
    <dbReference type="NCBI Taxonomy" id="4952"/>
    <lineage>
        <taxon>Eukaryota</taxon>
        <taxon>Fungi</taxon>
        <taxon>Dikarya</taxon>
        <taxon>Ascomycota</taxon>
        <taxon>Saccharomycotina</taxon>
        <taxon>Dipodascomycetes</taxon>
        <taxon>Dipodascales</taxon>
        <taxon>Dipodascales incertae sedis</taxon>
        <taxon>Yarrowia</taxon>
    </lineage>
</organism>
<dbReference type="EMBL" id="CP017557">
    <property type="protein sequence ID" value="AOW05653.1"/>
    <property type="molecule type" value="Genomic_DNA"/>
</dbReference>
<dbReference type="GeneID" id="94583664"/>
<accession>A0A1D8NJ45</accession>
<protein>
    <submittedName>
        <fullName evidence="1">Uncharacterized protein</fullName>
    </submittedName>
</protein>
<dbReference type="VEuPathDB" id="FungiDB:YALI1_E23265g"/>
<dbReference type="AlphaFoldDB" id="A0A1D8NJ45"/>
<name>A0A1D8NJ45_YARLL</name>
<reference evidence="1 2" key="1">
    <citation type="journal article" date="2016" name="PLoS ONE">
        <title>Sequence Assembly of Yarrowia lipolytica Strain W29/CLIB89 Shows Transposable Element Diversity.</title>
        <authorList>
            <person name="Magnan C."/>
            <person name="Yu J."/>
            <person name="Chang I."/>
            <person name="Jahn E."/>
            <person name="Kanomata Y."/>
            <person name="Wu J."/>
            <person name="Zeller M."/>
            <person name="Oakes M."/>
            <person name="Baldi P."/>
            <person name="Sandmeyer S."/>
        </authorList>
    </citation>
    <scope>NUCLEOTIDE SEQUENCE [LARGE SCALE GENOMIC DNA]</scope>
    <source>
        <strain evidence="2">CLIB89(W29)</strain>
    </source>
</reference>
<evidence type="ECO:0000313" key="1">
    <source>
        <dbReference type="EMBL" id="AOW05653.1"/>
    </source>
</evidence>
<gene>
    <name evidence="1" type="ORF">YALI1_E23265g</name>
</gene>
<dbReference type="Proteomes" id="UP000182444">
    <property type="component" value="Chromosome 1E"/>
</dbReference>
<dbReference type="RefSeq" id="XP_068139161.1">
    <property type="nucleotide sequence ID" value="XM_068283060.1"/>
</dbReference>
<proteinExistence type="predicted"/>
<evidence type="ECO:0000313" key="2">
    <source>
        <dbReference type="Proteomes" id="UP000182444"/>
    </source>
</evidence>